<keyword evidence="2" id="KW-1185">Reference proteome</keyword>
<organism evidence="1 2">
    <name type="scientific">Pocillopora meandrina</name>
    <dbReference type="NCBI Taxonomy" id="46732"/>
    <lineage>
        <taxon>Eukaryota</taxon>
        <taxon>Metazoa</taxon>
        <taxon>Cnidaria</taxon>
        <taxon>Anthozoa</taxon>
        <taxon>Hexacorallia</taxon>
        <taxon>Scleractinia</taxon>
        <taxon>Astrocoeniina</taxon>
        <taxon>Pocilloporidae</taxon>
        <taxon>Pocillopora</taxon>
    </lineage>
</organism>
<sequence length="68" mass="7889">MVFKCLNGLAPPYLGQKNRDRLHIPLCRTAAGLRAFTFRGQKLWNSLPDEFQSITNLDVFKVKIKQHF</sequence>
<reference evidence="1 2" key="1">
    <citation type="submission" date="2022-05" db="EMBL/GenBank/DDBJ databases">
        <authorList>
            <consortium name="Genoscope - CEA"/>
            <person name="William W."/>
        </authorList>
    </citation>
    <scope>NUCLEOTIDE SEQUENCE [LARGE SCALE GENOMIC DNA]</scope>
</reference>
<dbReference type="Proteomes" id="UP001159428">
    <property type="component" value="Unassembled WGS sequence"/>
</dbReference>
<accession>A0AAU9VPT4</accession>
<evidence type="ECO:0000313" key="2">
    <source>
        <dbReference type="Proteomes" id="UP001159428"/>
    </source>
</evidence>
<dbReference type="EMBL" id="CALNXJ010000001">
    <property type="protein sequence ID" value="CAH3032044.1"/>
    <property type="molecule type" value="Genomic_DNA"/>
</dbReference>
<protein>
    <submittedName>
        <fullName evidence="1">Uncharacterized protein</fullName>
    </submittedName>
</protein>
<comment type="caution">
    <text evidence="1">The sequence shown here is derived from an EMBL/GenBank/DDBJ whole genome shotgun (WGS) entry which is preliminary data.</text>
</comment>
<evidence type="ECO:0000313" key="1">
    <source>
        <dbReference type="EMBL" id="CAH3032044.1"/>
    </source>
</evidence>
<name>A0AAU9VPT4_9CNID</name>
<proteinExistence type="predicted"/>
<dbReference type="AlphaFoldDB" id="A0AAU9VPT4"/>
<gene>
    <name evidence="1" type="ORF">PMEA_00000899</name>
</gene>